<feature type="signal peptide" evidence="4">
    <location>
        <begin position="1"/>
        <end position="29"/>
    </location>
</feature>
<evidence type="ECO:0000256" key="2">
    <source>
        <dbReference type="ARBA" id="ARBA00005695"/>
    </source>
</evidence>
<dbReference type="GO" id="GO:0015833">
    <property type="term" value="P:peptide transport"/>
    <property type="evidence" value="ECO:0007669"/>
    <property type="project" value="TreeGrafter"/>
</dbReference>
<dbReference type="PANTHER" id="PTHR30290:SF64">
    <property type="entry name" value="ABC TRANSPORTER PERIPLASMIC BINDING PROTEIN"/>
    <property type="match status" value="1"/>
</dbReference>
<dbReference type="RefSeq" id="WP_282585331.1">
    <property type="nucleotide sequence ID" value="NZ_JAMOIM010000007.1"/>
</dbReference>
<feature type="chain" id="PRO_5041227285" evidence="4">
    <location>
        <begin position="30"/>
        <end position="604"/>
    </location>
</feature>
<dbReference type="AlphaFoldDB" id="A0AA41YX88"/>
<comment type="caution">
    <text evidence="6">The sequence shown here is derived from an EMBL/GenBank/DDBJ whole genome shotgun (WGS) entry which is preliminary data.</text>
</comment>
<organism evidence="6 7">
    <name type="scientific">Lichenifustis flavocetrariae</name>
    <dbReference type="NCBI Taxonomy" id="2949735"/>
    <lineage>
        <taxon>Bacteria</taxon>
        <taxon>Pseudomonadati</taxon>
        <taxon>Pseudomonadota</taxon>
        <taxon>Alphaproteobacteria</taxon>
        <taxon>Hyphomicrobiales</taxon>
        <taxon>Lichenihabitantaceae</taxon>
        <taxon>Lichenifustis</taxon>
    </lineage>
</organism>
<name>A0AA41YX88_9HYPH</name>
<evidence type="ECO:0000313" key="6">
    <source>
        <dbReference type="EMBL" id="MCW6508970.1"/>
    </source>
</evidence>
<keyword evidence="7" id="KW-1185">Reference proteome</keyword>
<sequence length="604" mass="66843">MSIRDMANRGFPGVWLLAALALSFGSAKADEAIASHGAPALSVPFPAFPFINAEAPKGGHLSLCFLGTFDSLNPFNLKAGSTAQGLIVNVYESLMTRSPDEPFTLYGLIASSLDTDEARSFVTFHLDPAAHFSDGTPIRAEDVLFTFELLKTKGRPQQRAAFSLIHAAQALDPLTVRFDLQGLDDREMPLTLGLMPVLSKAHTDPAHFDDTTLAPPVSSGPYTIASVEPGQKLQLRRDPNYWARDRAVRRGMFNFDTVDLTYYRDANGLFEAFKAGLCDYRIETDPTRWLTGYDSPAVRDGRIVKQAIPSGLPKGMEGFAFNTRRPLFADIRVREALGEMFDFAWLNGNLFGGLYTRTDSFFADSELSSTGRPADARERALLAPFPDAVRPDIMAGTWRPPTSDGSGRDRRAAERALALLGQAGYRLDGNRLVGKSGQPFSFEIMVVDRHQERLALLYADDLKRIGITLTVRTVDEVQYQRRRQAFDFDMMFGTWTASPSPGMEQRSRWGSASAAQQASFNLAGARSPAIDAMIGAMLAARTHEDFVAAVRAYDRVLLSGFYIIPLYHTNAQWIAYASRLGHPDRFPLFGVNNVTPSETWWRRP</sequence>
<dbReference type="GO" id="GO:0030288">
    <property type="term" value="C:outer membrane-bounded periplasmic space"/>
    <property type="evidence" value="ECO:0007669"/>
    <property type="project" value="TreeGrafter"/>
</dbReference>
<dbReference type="EMBL" id="JAMOIM010000007">
    <property type="protein sequence ID" value="MCW6508970.1"/>
    <property type="molecule type" value="Genomic_DNA"/>
</dbReference>
<comment type="similarity">
    <text evidence="2">Belongs to the bacterial solute-binding protein 5 family.</text>
</comment>
<comment type="subcellular location">
    <subcellularLocation>
        <location evidence="1">Periplasm</location>
    </subcellularLocation>
</comment>
<dbReference type="InterPro" id="IPR000914">
    <property type="entry name" value="SBP_5_dom"/>
</dbReference>
<evidence type="ECO:0000256" key="3">
    <source>
        <dbReference type="ARBA" id="ARBA00022729"/>
    </source>
</evidence>
<gene>
    <name evidence="6" type="ORF">M8523_13155</name>
</gene>
<evidence type="ECO:0000256" key="4">
    <source>
        <dbReference type="SAM" id="SignalP"/>
    </source>
</evidence>
<protein>
    <submittedName>
        <fullName evidence="6">Extracellular solute-binding protein</fullName>
    </submittedName>
</protein>
<dbReference type="PIRSF" id="PIRSF002741">
    <property type="entry name" value="MppA"/>
    <property type="match status" value="1"/>
</dbReference>
<dbReference type="PANTHER" id="PTHR30290">
    <property type="entry name" value="PERIPLASMIC BINDING COMPONENT OF ABC TRANSPORTER"/>
    <property type="match status" value="1"/>
</dbReference>
<proteinExistence type="inferred from homology"/>
<dbReference type="InterPro" id="IPR039424">
    <property type="entry name" value="SBP_5"/>
</dbReference>
<feature type="domain" description="Solute-binding protein family 5" evidence="5">
    <location>
        <begin position="105"/>
        <end position="514"/>
    </location>
</feature>
<dbReference type="GO" id="GO:0043190">
    <property type="term" value="C:ATP-binding cassette (ABC) transporter complex"/>
    <property type="evidence" value="ECO:0007669"/>
    <property type="project" value="InterPro"/>
</dbReference>
<dbReference type="SUPFAM" id="SSF53850">
    <property type="entry name" value="Periplasmic binding protein-like II"/>
    <property type="match status" value="1"/>
</dbReference>
<dbReference type="Gene3D" id="3.10.105.10">
    <property type="entry name" value="Dipeptide-binding Protein, Domain 3"/>
    <property type="match status" value="1"/>
</dbReference>
<evidence type="ECO:0000256" key="1">
    <source>
        <dbReference type="ARBA" id="ARBA00004418"/>
    </source>
</evidence>
<dbReference type="GO" id="GO:1904680">
    <property type="term" value="F:peptide transmembrane transporter activity"/>
    <property type="evidence" value="ECO:0007669"/>
    <property type="project" value="TreeGrafter"/>
</dbReference>
<reference evidence="6" key="1">
    <citation type="submission" date="2022-05" db="EMBL/GenBank/DDBJ databases">
        <authorList>
            <person name="Pankratov T."/>
        </authorList>
    </citation>
    <scope>NUCLEOTIDE SEQUENCE</scope>
    <source>
        <strain evidence="6">BP6-180914</strain>
    </source>
</reference>
<dbReference type="Proteomes" id="UP001165667">
    <property type="component" value="Unassembled WGS sequence"/>
</dbReference>
<evidence type="ECO:0000313" key="7">
    <source>
        <dbReference type="Proteomes" id="UP001165667"/>
    </source>
</evidence>
<evidence type="ECO:0000259" key="5">
    <source>
        <dbReference type="Pfam" id="PF00496"/>
    </source>
</evidence>
<dbReference type="InterPro" id="IPR030678">
    <property type="entry name" value="Peptide/Ni-bd"/>
</dbReference>
<dbReference type="Pfam" id="PF00496">
    <property type="entry name" value="SBP_bac_5"/>
    <property type="match status" value="1"/>
</dbReference>
<dbReference type="GO" id="GO:0042884">
    <property type="term" value="P:microcin transport"/>
    <property type="evidence" value="ECO:0007669"/>
    <property type="project" value="TreeGrafter"/>
</dbReference>
<dbReference type="CDD" id="cd08497">
    <property type="entry name" value="MbnE-like"/>
    <property type="match status" value="1"/>
</dbReference>
<accession>A0AA41YX88</accession>
<keyword evidence="3 4" id="KW-0732">Signal</keyword>
<dbReference type="Gene3D" id="3.40.190.10">
    <property type="entry name" value="Periplasmic binding protein-like II"/>
    <property type="match status" value="1"/>
</dbReference>